<feature type="domain" description="ATP synthase F1 complex delta/epsilon subunit N-terminal" evidence="10">
    <location>
        <begin position="4"/>
        <end position="83"/>
    </location>
</feature>
<dbReference type="Gene3D" id="2.60.15.10">
    <property type="entry name" value="F0F1 ATP synthase delta/epsilon subunit, N-terminal"/>
    <property type="match status" value="1"/>
</dbReference>
<dbReference type="PANTHER" id="PTHR13822:SF10">
    <property type="entry name" value="ATP SYNTHASE EPSILON CHAIN, CHLOROPLASTIC"/>
    <property type="match status" value="1"/>
</dbReference>
<comment type="similarity">
    <text evidence="2 8 9">Belongs to the ATPase epsilon chain family.</text>
</comment>
<comment type="subcellular location">
    <subcellularLocation>
        <location evidence="1 8">Cell membrane</location>
        <topology evidence="1 8">Peripheral membrane protein</topology>
    </subcellularLocation>
</comment>
<dbReference type="EMBL" id="JACCBN010000001">
    <property type="protein sequence ID" value="NYD36866.1"/>
    <property type="molecule type" value="Genomic_DNA"/>
</dbReference>
<dbReference type="InterPro" id="IPR020546">
    <property type="entry name" value="ATP_synth_F1_dsu/esu_N"/>
</dbReference>
<keyword evidence="4 8" id="KW-0406">Ion transport</keyword>
<dbReference type="GO" id="GO:0005886">
    <property type="term" value="C:plasma membrane"/>
    <property type="evidence" value="ECO:0007669"/>
    <property type="project" value="UniProtKB-SubCell"/>
</dbReference>
<evidence type="ECO:0000256" key="8">
    <source>
        <dbReference type="HAMAP-Rule" id="MF_00530"/>
    </source>
</evidence>
<keyword evidence="7 8" id="KW-0066">ATP synthesis</keyword>
<name>A0A7Y9DWR9_9PSEU</name>
<accession>A0A7Y9DWR9</accession>
<dbReference type="RefSeq" id="WP_179794488.1">
    <property type="nucleotide sequence ID" value="NZ_BAABHP010000021.1"/>
</dbReference>
<keyword evidence="6 8" id="KW-0139">CF(1)</keyword>
<dbReference type="Pfam" id="PF02823">
    <property type="entry name" value="ATP-synt_DE_N"/>
    <property type="match status" value="1"/>
</dbReference>
<dbReference type="GO" id="GO:0045259">
    <property type="term" value="C:proton-transporting ATP synthase complex"/>
    <property type="evidence" value="ECO:0007669"/>
    <property type="project" value="UniProtKB-KW"/>
</dbReference>
<evidence type="ECO:0000256" key="9">
    <source>
        <dbReference type="RuleBase" id="RU003656"/>
    </source>
</evidence>
<evidence type="ECO:0000313" key="11">
    <source>
        <dbReference type="EMBL" id="NYD36866.1"/>
    </source>
</evidence>
<keyword evidence="8" id="KW-1003">Cell membrane</keyword>
<gene>
    <name evidence="8" type="primary">atpC</name>
    <name evidence="11" type="ORF">BJ983_002968</name>
</gene>
<dbReference type="InterPro" id="IPR001469">
    <property type="entry name" value="ATP_synth_F1_dsu/esu"/>
</dbReference>
<keyword evidence="8" id="KW-0375">Hydrogen ion transport</keyword>
<evidence type="ECO:0000259" key="10">
    <source>
        <dbReference type="Pfam" id="PF02823"/>
    </source>
</evidence>
<protein>
    <recommendedName>
        <fullName evidence="8">ATP synthase epsilon chain</fullName>
    </recommendedName>
    <alternativeName>
        <fullName evidence="8">ATP synthase F1 sector epsilon subunit</fullName>
    </alternativeName>
    <alternativeName>
        <fullName evidence="8">F-ATPase epsilon subunit</fullName>
    </alternativeName>
</protein>
<comment type="caution">
    <text evidence="11">The sequence shown here is derived from an EMBL/GenBank/DDBJ whole genome shotgun (WGS) entry which is preliminary data.</text>
</comment>
<keyword evidence="5 8" id="KW-0472">Membrane</keyword>
<reference evidence="11 12" key="1">
    <citation type="submission" date="2020-07" db="EMBL/GenBank/DDBJ databases">
        <title>Sequencing the genomes of 1000 actinobacteria strains.</title>
        <authorList>
            <person name="Klenk H.-P."/>
        </authorList>
    </citation>
    <scope>NUCLEOTIDE SEQUENCE [LARGE SCALE GENOMIC DNA]</scope>
    <source>
        <strain evidence="11 12">DSM 45772</strain>
    </source>
</reference>
<comment type="function">
    <text evidence="8">Produces ATP from ADP in the presence of a proton gradient across the membrane.</text>
</comment>
<keyword evidence="12" id="KW-1185">Reference proteome</keyword>
<evidence type="ECO:0000256" key="7">
    <source>
        <dbReference type="ARBA" id="ARBA00023310"/>
    </source>
</evidence>
<dbReference type="SUPFAM" id="SSF51344">
    <property type="entry name" value="Epsilon subunit of F1F0-ATP synthase N-terminal domain"/>
    <property type="match status" value="1"/>
</dbReference>
<dbReference type="PANTHER" id="PTHR13822">
    <property type="entry name" value="ATP SYNTHASE DELTA/EPSILON CHAIN"/>
    <property type="match status" value="1"/>
</dbReference>
<dbReference type="HAMAP" id="MF_00530">
    <property type="entry name" value="ATP_synth_epsil_bac"/>
    <property type="match status" value="1"/>
</dbReference>
<sequence length="134" mass="14434">MAEMQVDVVGVEKKIWSGEASFVSARTVEGSIGILPGHEPLIAQLREAGVVRVDPTDGESFHVAAFGGFLSVTAESVTVLAELAELASEIDVAQAKDDLREAEHYIGESDDQEWRVARDRARARLQAAGESVEQ</sequence>
<organism evidence="11 12">
    <name type="scientific">Actinomycetospora corticicola</name>
    <dbReference type="NCBI Taxonomy" id="663602"/>
    <lineage>
        <taxon>Bacteria</taxon>
        <taxon>Bacillati</taxon>
        <taxon>Actinomycetota</taxon>
        <taxon>Actinomycetes</taxon>
        <taxon>Pseudonocardiales</taxon>
        <taxon>Pseudonocardiaceae</taxon>
        <taxon>Actinomycetospora</taxon>
    </lineage>
</organism>
<dbReference type="NCBIfam" id="NF009977">
    <property type="entry name" value="PRK13442.1"/>
    <property type="match status" value="1"/>
</dbReference>
<proteinExistence type="inferred from homology"/>
<keyword evidence="3 8" id="KW-0813">Transport</keyword>
<evidence type="ECO:0000313" key="12">
    <source>
        <dbReference type="Proteomes" id="UP000535890"/>
    </source>
</evidence>
<evidence type="ECO:0000256" key="6">
    <source>
        <dbReference type="ARBA" id="ARBA00023196"/>
    </source>
</evidence>
<dbReference type="CDD" id="cd12152">
    <property type="entry name" value="F1-ATPase_delta"/>
    <property type="match status" value="1"/>
</dbReference>
<dbReference type="AlphaFoldDB" id="A0A7Y9DWR9"/>
<dbReference type="Proteomes" id="UP000535890">
    <property type="component" value="Unassembled WGS sequence"/>
</dbReference>
<evidence type="ECO:0000256" key="3">
    <source>
        <dbReference type="ARBA" id="ARBA00022448"/>
    </source>
</evidence>
<evidence type="ECO:0000256" key="5">
    <source>
        <dbReference type="ARBA" id="ARBA00023136"/>
    </source>
</evidence>
<evidence type="ECO:0000256" key="4">
    <source>
        <dbReference type="ARBA" id="ARBA00023065"/>
    </source>
</evidence>
<dbReference type="InterPro" id="IPR036771">
    <property type="entry name" value="ATPsynth_dsu/esu_N"/>
</dbReference>
<evidence type="ECO:0000256" key="1">
    <source>
        <dbReference type="ARBA" id="ARBA00004202"/>
    </source>
</evidence>
<comment type="subunit">
    <text evidence="8 9">F-type ATPases have 2 components, CF(1) - the catalytic core - and CF(0) - the membrane proton channel. CF(1) has five subunits: alpha(3), beta(3), gamma(1), delta(1), epsilon(1). CF(0) has three main subunits: a, b and c.</text>
</comment>
<dbReference type="NCBIfam" id="TIGR01216">
    <property type="entry name" value="ATP_synt_epsi"/>
    <property type="match status" value="1"/>
</dbReference>
<dbReference type="GO" id="GO:0046933">
    <property type="term" value="F:proton-transporting ATP synthase activity, rotational mechanism"/>
    <property type="evidence" value="ECO:0007669"/>
    <property type="project" value="UniProtKB-UniRule"/>
</dbReference>
<dbReference type="GO" id="GO:0005524">
    <property type="term" value="F:ATP binding"/>
    <property type="evidence" value="ECO:0007669"/>
    <property type="project" value="UniProtKB-UniRule"/>
</dbReference>
<evidence type="ECO:0000256" key="2">
    <source>
        <dbReference type="ARBA" id="ARBA00005712"/>
    </source>
</evidence>